<dbReference type="GO" id="GO:0009409">
    <property type="term" value="P:response to cold"/>
    <property type="evidence" value="ECO:0007669"/>
    <property type="project" value="UniProtKB-ARBA"/>
</dbReference>
<reference evidence="6 7" key="1">
    <citation type="submission" date="2024-04" db="EMBL/GenBank/DDBJ databases">
        <authorList>
            <person name="Fracassetti M."/>
        </authorList>
    </citation>
    <scope>NUCLEOTIDE SEQUENCE [LARGE SCALE GENOMIC DNA]</scope>
</reference>
<dbReference type="GO" id="GO:0003682">
    <property type="term" value="F:chromatin binding"/>
    <property type="evidence" value="ECO:0007669"/>
    <property type="project" value="TreeGrafter"/>
</dbReference>
<evidence type="ECO:0000256" key="4">
    <source>
        <dbReference type="SAM" id="Coils"/>
    </source>
</evidence>
<dbReference type="PANTHER" id="PTHR15111:SF0">
    <property type="entry name" value="UNCONVENTIONAL PREFOLDIN RPB5 INTERACTOR 1"/>
    <property type="match status" value="1"/>
</dbReference>
<accession>A0AAV2E3S5</accession>
<evidence type="ECO:0000313" key="6">
    <source>
        <dbReference type="EMBL" id="CAL1380596.1"/>
    </source>
</evidence>
<dbReference type="EMBL" id="OZ034817">
    <property type="protein sequence ID" value="CAL1380596.1"/>
    <property type="molecule type" value="Genomic_DNA"/>
</dbReference>
<sequence length="298" mass="33580">MGSPRGEVTPFASLFPVDEAQKAVKRVEEKIAEKHKEMDHLKEFIADNNSIINLVSKLPEELHHDIMVPFGKAAFFPGRLIHTNEFVVLLGEGYYAERTSKQTADILKRRGKALDSQVESLKANIKDLKAEASFFDTTASEAAEGLVEIREDYVDEDLGEEHFESAFKGKGESLGLNEKTHMVEDDDEYTRLMARLDELEKEELAAEDDDESIEDDPVANGALEDENEQKEQSNSIESDTVNSEHFQNAISGDLLLYQTHSMQRKPQEQEKIEDVAAEALSNKYQSDLSLKDEQNRTG</sequence>
<feature type="compositionally biased region" description="Polar residues" evidence="5">
    <location>
        <begin position="232"/>
        <end position="247"/>
    </location>
</feature>
<evidence type="ECO:0008006" key="8">
    <source>
        <dbReference type="Google" id="ProtNLM"/>
    </source>
</evidence>
<evidence type="ECO:0000256" key="1">
    <source>
        <dbReference type="ARBA" id="ARBA00004123"/>
    </source>
</evidence>
<evidence type="ECO:0000256" key="2">
    <source>
        <dbReference type="ARBA" id="ARBA00023242"/>
    </source>
</evidence>
<feature type="coiled-coil region" evidence="4">
    <location>
        <begin position="17"/>
        <end position="44"/>
    </location>
</feature>
<dbReference type="InterPro" id="IPR004127">
    <property type="entry name" value="Prefoldin_subunit_alpha"/>
</dbReference>
<dbReference type="GO" id="GO:0006457">
    <property type="term" value="P:protein folding"/>
    <property type="evidence" value="ECO:0007669"/>
    <property type="project" value="UniProtKB-ARBA"/>
</dbReference>
<dbReference type="InterPro" id="IPR052255">
    <property type="entry name" value="RNA_pol_II_subunit5-mediator"/>
</dbReference>
<dbReference type="GO" id="GO:0005634">
    <property type="term" value="C:nucleus"/>
    <property type="evidence" value="ECO:0007669"/>
    <property type="project" value="UniProtKB-SubCell"/>
</dbReference>
<dbReference type="Pfam" id="PF02996">
    <property type="entry name" value="Prefoldin"/>
    <property type="match status" value="1"/>
</dbReference>
<dbReference type="GO" id="GO:0019212">
    <property type="term" value="F:phosphatase inhibitor activity"/>
    <property type="evidence" value="ECO:0007669"/>
    <property type="project" value="TreeGrafter"/>
</dbReference>
<feature type="region of interest" description="Disordered" evidence="5">
    <location>
        <begin position="203"/>
        <end position="247"/>
    </location>
</feature>
<dbReference type="Gene3D" id="1.10.287.370">
    <property type="match status" value="1"/>
</dbReference>
<proteinExistence type="inferred from homology"/>
<dbReference type="PANTHER" id="PTHR15111">
    <property type="entry name" value="RNA POLYMERASE II SUBUNIT 5-MEDIATING PROTEIN NNX3"/>
    <property type="match status" value="1"/>
</dbReference>
<dbReference type="NCBIfam" id="TIGR00293">
    <property type="entry name" value="prefoldin subunit alpha"/>
    <property type="match status" value="1"/>
</dbReference>
<protein>
    <recommendedName>
        <fullName evidence="8">RNA polymerase II subunit 5-mediating protein homolog</fullName>
    </recommendedName>
</protein>
<comment type="subcellular location">
    <subcellularLocation>
        <location evidence="1">Nucleus</location>
    </subcellularLocation>
</comment>
<dbReference type="AlphaFoldDB" id="A0AAV2E3S5"/>
<organism evidence="6 7">
    <name type="scientific">Linum trigynum</name>
    <dbReference type="NCBI Taxonomy" id="586398"/>
    <lineage>
        <taxon>Eukaryota</taxon>
        <taxon>Viridiplantae</taxon>
        <taxon>Streptophyta</taxon>
        <taxon>Embryophyta</taxon>
        <taxon>Tracheophyta</taxon>
        <taxon>Spermatophyta</taxon>
        <taxon>Magnoliopsida</taxon>
        <taxon>eudicotyledons</taxon>
        <taxon>Gunneridae</taxon>
        <taxon>Pentapetalae</taxon>
        <taxon>rosids</taxon>
        <taxon>fabids</taxon>
        <taxon>Malpighiales</taxon>
        <taxon>Linaceae</taxon>
        <taxon>Linum</taxon>
    </lineage>
</organism>
<evidence type="ECO:0000256" key="5">
    <source>
        <dbReference type="SAM" id="MobiDB-lite"/>
    </source>
</evidence>
<dbReference type="SUPFAM" id="SSF46579">
    <property type="entry name" value="Prefoldin"/>
    <property type="match status" value="1"/>
</dbReference>
<dbReference type="Proteomes" id="UP001497516">
    <property type="component" value="Chromosome 4"/>
</dbReference>
<dbReference type="InterPro" id="IPR009053">
    <property type="entry name" value="Prefoldin"/>
</dbReference>
<gene>
    <name evidence="6" type="ORF">LTRI10_LOCUS22027</name>
</gene>
<evidence type="ECO:0000313" key="7">
    <source>
        <dbReference type="Proteomes" id="UP001497516"/>
    </source>
</evidence>
<feature type="coiled-coil region" evidence="4">
    <location>
        <begin position="104"/>
        <end position="138"/>
    </location>
</feature>
<keyword evidence="4" id="KW-0175">Coiled coil</keyword>
<keyword evidence="7" id="KW-1185">Reference proteome</keyword>
<dbReference type="GO" id="GO:0003714">
    <property type="term" value="F:transcription corepressor activity"/>
    <property type="evidence" value="ECO:0007669"/>
    <property type="project" value="TreeGrafter"/>
</dbReference>
<dbReference type="GO" id="GO:0000122">
    <property type="term" value="P:negative regulation of transcription by RNA polymerase II"/>
    <property type="evidence" value="ECO:0007669"/>
    <property type="project" value="TreeGrafter"/>
</dbReference>
<keyword evidence="2" id="KW-0539">Nucleus</keyword>
<feature type="compositionally biased region" description="Acidic residues" evidence="5">
    <location>
        <begin position="205"/>
        <end position="228"/>
    </location>
</feature>
<dbReference type="CDD" id="cd23159">
    <property type="entry name" value="Prefoldin_URI1"/>
    <property type="match status" value="1"/>
</dbReference>
<name>A0AAV2E3S5_9ROSI</name>
<comment type="similarity">
    <text evidence="3">Belongs to the RNA polymerase II subunit 5-mediating protein family.</text>
</comment>
<evidence type="ECO:0000256" key="3">
    <source>
        <dbReference type="ARBA" id="ARBA00038295"/>
    </source>
</evidence>